<keyword evidence="1" id="KW-0812">Transmembrane</keyword>
<dbReference type="Pfam" id="PF08592">
    <property type="entry name" value="Anthrone_oxy"/>
    <property type="match status" value="1"/>
</dbReference>
<organism evidence="2 3">
    <name type="scientific">Algicella marina</name>
    <dbReference type="NCBI Taxonomy" id="2683284"/>
    <lineage>
        <taxon>Bacteria</taxon>
        <taxon>Pseudomonadati</taxon>
        <taxon>Pseudomonadota</taxon>
        <taxon>Alphaproteobacteria</taxon>
        <taxon>Rhodobacterales</taxon>
        <taxon>Paracoccaceae</taxon>
        <taxon>Algicella</taxon>
    </lineage>
</organism>
<feature type="transmembrane region" description="Helical" evidence="1">
    <location>
        <begin position="81"/>
        <end position="101"/>
    </location>
</feature>
<dbReference type="Proteomes" id="UP000464495">
    <property type="component" value="Chromosome"/>
</dbReference>
<reference evidence="2 3" key="1">
    <citation type="submission" date="2019-12" db="EMBL/GenBank/DDBJ databases">
        <title>Complete genome sequence of Algicella marina strain 9Alg 56(T) isolated from the red alga Tichocarpus crinitus.</title>
        <authorList>
            <person name="Kim S.-G."/>
            <person name="Nedashkovskaya O.I."/>
        </authorList>
    </citation>
    <scope>NUCLEOTIDE SEQUENCE [LARGE SCALE GENOMIC DNA]</scope>
    <source>
        <strain evidence="2 3">9Alg 56</strain>
    </source>
</reference>
<feature type="transmembrane region" description="Helical" evidence="1">
    <location>
        <begin position="135"/>
        <end position="153"/>
    </location>
</feature>
<accession>A0A6P1SUV6</accession>
<feature type="transmembrane region" description="Helical" evidence="1">
    <location>
        <begin position="55"/>
        <end position="75"/>
    </location>
</feature>
<dbReference type="InterPro" id="IPR013901">
    <property type="entry name" value="Anthrone_oxy"/>
</dbReference>
<feature type="transmembrane region" description="Helical" evidence="1">
    <location>
        <begin position="6"/>
        <end position="25"/>
    </location>
</feature>
<proteinExistence type="predicted"/>
<evidence type="ECO:0000313" key="2">
    <source>
        <dbReference type="EMBL" id="QHQ34474.1"/>
    </source>
</evidence>
<name>A0A6P1SUV6_9RHOB</name>
<keyword evidence="1" id="KW-0472">Membrane</keyword>
<sequence length="154" mass="16346">MGGLEVSVLAGALALGLVAGVFLTFSDFVMTALQRTEGDGGWQAMQAINRQVYRSVFMVLLLGLVPAGFAVALLAGGTGGAPWFLGGAIIYAIGTMGVTMFGNVPMNKRLDGLTGTEAAAYWRVYVVRWTRLNHVRTLASAFAALAFIIGWRMI</sequence>
<dbReference type="KEGG" id="amaq:GO499_04370"/>
<dbReference type="EMBL" id="CP046620">
    <property type="protein sequence ID" value="QHQ34474.1"/>
    <property type="molecule type" value="Genomic_DNA"/>
</dbReference>
<keyword evidence="3" id="KW-1185">Reference proteome</keyword>
<keyword evidence="1" id="KW-1133">Transmembrane helix</keyword>
<dbReference type="RefSeq" id="WP_161861043.1">
    <property type="nucleotide sequence ID" value="NZ_CP046620.1"/>
</dbReference>
<protein>
    <submittedName>
        <fullName evidence="2">DUF1772 domain-containing protein</fullName>
    </submittedName>
</protein>
<gene>
    <name evidence="2" type="ORF">GO499_04370</name>
</gene>
<evidence type="ECO:0000256" key="1">
    <source>
        <dbReference type="SAM" id="Phobius"/>
    </source>
</evidence>
<evidence type="ECO:0000313" key="3">
    <source>
        <dbReference type="Proteomes" id="UP000464495"/>
    </source>
</evidence>
<dbReference type="AlphaFoldDB" id="A0A6P1SUV6"/>